<dbReference type="AlphaFoldDB" id="C6LQY6"/>
<name>C6LQY6_GIAIB</name>
<dbReference type="OMA" id="NVRTYRD"/>
<dbReference type="InterPro" id="IPR027417">
    <property type="entry name" value="P-loop_NTPase"/>
</dbReference>
<comment type="caution">
    <text evidence="1">The sequence shown here is derived from an EMBL/GenBank/DDBJ whole genome shotgun (WGS) entry which is preliminary data.</text>
</comment>
<protein>
    <submittedName>
        <fullName evidence="1">Uncharacterized protein</fullName>
    </submittedName>
</protein>
<dbReference type="SUPFAM" id="SSF52540">
    <property type="entry name" value="P-loop containing nucleoside triphosphate hydrolases"/>
    <property type="match status" value="1"/>
</dbReference>
<dbReference type="EMBL" id="ACGJ01001575">
    <property type="protein sequence ID" value="EET01568.1"/>
    <property type="molecule type" value="Genomic_DNA"/>
</dbReference>
<sequence>MEAGSIEPLDGIYKNAFNLILGAQGRGKTFHAEELLRANAAHFDKVLRFAPGGSCGGGSDGDANALVSFLTDRVRDAERQRHDAKQVDILRSAIIQEDPAFAFERGVTKEFITDLLARYPSYRDVGNLPPVLALIDDMGGDPRLKMTGSVFNDVARRLRHLQLTIIFNGHQYKDLSPFVRSNTQVAYLHGGLPIRDLKDICGERRIPNANVRTYRDLEQMYNMQTNTPDNFYGSLALDFYGKLKQPGSK</sequence>
<gene>
    <name evidence="1" type="ORF">GL50581_1168</name>
</gene>
<evidence type="ECO:0000313" key="1">
    <source>
        <dbReference type="EMBL" id="EET01568.1"/>
    </source>
</evidence>
<proteinExistence type="predicted"/>
<reference evidence="1 2" key="1">
    <citation type="journal article" date="2009" name="PLoS Pathog.">
        <title>Draft genome sequencing of giardia intestinalis assemblage B isolate GS: is human giardiasis caused by two different species?</title>
        <authorList>
            <person name="Franzen O."/>
            <person name="Jerlstrom-Hultqvist J."/>
            <person name="Castro E."/>
            <person name="Sherwood E."/>
            <person name="Ankarklev J."/>
            <person name="Reiner D.S."/>
            <person name="Palm D."/>
            <person name="Andersson J.O."/>
            <person name="Andersson B."/>
            <person name="Svard S.G."/>
        </authorList>
    </citation>
    <scope>NUCLEOTIDE SEQUENCE [LARGE SCALE GENOMIC DNA]</scope>
    <source>
        <strain evidence="2">ATCC 50581 / GS clone H7</strain>
    </source>
</reference>
<evidence type="ECO:0000313" key="2">
    <source>
        <dbReference type="Proteomes" id="UP000002488"/>
    </source>
</evidence>
<dbReference type="OrthoDB" id="10294539at2759"/>
<accession>C6LQY6</accession>
<dbReference type="Proteomes" id="UP000002488">
    <property type="component" value="Unassembled WGS sequence"/>
</dbReference>
<dbReference type="VEuPathDB" id="GiardiaDB:GL50581_1168"/>
<organism evidence="1 2">
    <name type="scientific">Giardia intestinalis (strain ATCC 50581 / GS clone H7)</name>
    <name type="common">Giardia lamblia</name>
    <dbReference type="NCBI Taxonomy" id="598745"/>
    <lineage>
        <taxon>Eukaryota</taxon>
        <taxon>Metamonada</taxon>
        <taxon>Diplomonadida</taxon>
        <taxon>Hexamitidae</taxon>
        <taxon>Giardiinae</taxon>
        <taxon>Giardia</taxon>
    </lineage>
</organism>